<reference evidence="2 3" key="1">
    <citation type="submission" date="2024-07" db="EMBL/GenBank/DDBJ databases">
        <title>Section-level genome sequencing and comparative genomics of Aspergillus sections Usti and Cavernicolus.</title>
        <authorList>
            <consortium name="Lawrence Berkeley National Laboratory"/>
            <person name="Nybo J.L."/>
            <person name="Vesth T.C."/>
            <person name="Theobald S."/>
            <person name="Frisvad J.C."/>
            <person name="Larsen T.O."/>
            <person name="Kjaerboelling I."/>
            <person name="Rothschild-Mancinelli K."/>
            <person name="Lyhne E.K."/>
            <person name="Kogle M.E."/>
            <person name="Barry K."/>
            <person name="Clum A."/>
            <person name="Na H."/>
            <person name="Ledsgaard L."/>
            <person name="Lin J."/>
            <person name="Lipzen A."/>
            <person name="Kuo A."/>
            <person name="Riley R."/>
            <person name="Mondo S."/>
            <person name="Labutti K."/>
            <person name="Haridas S."/>
            <person name="Pangalinan J."/>
            <person name="Salamov A.A."/>
            <person name="Simmons B.A."/>
            <person name="Magnuson J.K."/>
            <person name="Chen J."/>
            <person name="Drula E."/>
            <person name="Henrissat B."/>
            <person name="Wiebenga A."/>
            <person name="Lubbers R.J."/>
            <person name="Gomes A.C."/>
            <person name="Macurrencykelacurrency M.R."/>
            <person name="Stajich J."/>
            <person name="Grigoriev I.V."/>
            <person name="Mortensen U.H."/>
            <person name="De Vries R.P."/>
            <person name="Baker S.E."/>
            <person name="Andersen M.R."/>
        </authorList>
    </citation>
    <scope>NUCLEOTIDE SEQUENCE [LARGE SCALE GENOMIC DNA]</scope>
    <source>
        <strain evidence="2 3">CBS 449.75</strain>
    </source>
</reference>
<feature type="compositionally biased region" description="Basic residues" evidence="1">
    <location>
        <begin position="105"/>
        <end position="122"/>
    </location>
</feature>
<gene>
    <name evidence="2" type="ORF">BJX67DRAFT_366487</name>
</gene>
<dbReference type="EMBL" id="JBFXLQ010000069">
    <property type="protein sequence ID" value="KAL2862316.1"/>
    <property type="molecule type" value="Genomic_DNA"/>
</dbReference>
<proteinExistence type="predicted"/>
<protein>
    <recommendedName>
        <fullName evidence="4">AT hook motif protein</fullName>
    </recommendedName>
</protein>
<dbReference type="GeneID" id="98145481"/>
<feature type="compositionally biased region" description="Gly residues" evidence="1">
    <location>
        <begin position="64"/>
        <end position="80"/>
    </location>
</feature>
<sequence length="132" mass="13680">MPMTWNAEADAKLFLGVLNLLKDSKVKLDYDYLAKFMGSDCLPGAVQNRIVRLKRKAEEDGSAAGVGTGNGNSNGDGDGNGTANANGEDAEGPGTPGTASDASPQKKRVRKLKAKTKGAAKKVKAEDAEEAA</sequence>
<dbReference type="Proteomes" id="UP001610432">
    <property type="component" value="Unassembled WGS sequence"/>
</dbReference>
<organism evidence="2 3">
    <name type="scientific">Aspergillus lucknowensis</name>
    <dbReference type="NCBI Taxonomy" id="176173"/>
    <lineage>
        <taxon>Eukaryota</taxon>
        <taxon>Fungi</taxon>
        <taxon>Dikarya</taxon>
        <taxon>Ascomycota</taxon>
        <taxon>Pezizomycotina</taxon>
        <taxon>Eurotiomycetes</taxon>
        <taxon>Eurotiomycetidae</taxon>
        <taxon>Eurotiales</taxon>
        <taxon>Aspergillaceae</taxon>
        <taxon>Aspergillus</taxon>
        <taxon>Aspergillus subgen. Nidulantes</taxon>
    </lineage>
</organism>
<evidence type="ECO:0000256" key="1">
    <source>
        <dbReference type="SAM" id="MobiDB-lite"/>
    </source>
</evidence>
<evidence type="ECO:0000313" key="3">
    <source>
        <dbReference type="Proteomes" id="UP001610432"/>
    </source>
</evidence>
<dbReference type="RefSeq" id="XP_070881295.1">
    <property type="nucleotide sequence ID" value="XM_071030409.1"/>
</dbReference>
<evidence type="ECO:0008006" key="4">
    <source>
        <dbReference type="Google" id="ProtNLM"/>
    </source>
</evidence>
<feature type="region of interest" description="Disordered" evidence="1">
    <location>
        <begin position="56"/>
        <end position="132"/>
    </location>
</feature>
<evidence type="ECO:0000313" key="2">
    <source>
        <dbReference type="EMBL" id="KAL2862316.1"/>
    </source>
</evidence>
<keyword evidence="3" id="KW-1185">Reference proteome</keyword>
<comment type="caution">
    <text evidence="2">The sequence shown here is derived from an EMBL/GenBank/DDBJ whole genome shotgun (WGS) entry which is preliminary data.</text>
</comment>
<accession>A0ABR4LCZ6</accession>
<name>A0ABR4LCZ6_9EURO</name>